<dbReference type="AlphaFoldDB" id="A0A0K2SKE0"/>
<dbReference type="GO" id="GO:0008483">
    <property type="term" value="F:transaminase activity"/>
    <property type="evidence" value="ECO:0007669"/>
    <property type="project" value="UniProtKB-KW"/>
</dbReference>
<dbReference type="PANTHER" id="PTHR42832:SF3">
    <property type="entry name" value="L-GLUTAMINE--4-(METHYLSULFANYL)-2-OXOBUTANOATE AMINOTRANSFERASE"/>
    <property type="match status" value="1"/>
</dbReference>
<dbReference type="GO" id="GO:0030170">
    <property type="term" value="F:pyridoxal phosphate binding"/>
    <property type="evidence" value="ECO:0007669"/>
    <property type="project" value="InterPro"/>
</dbReference>
<evidence type="ECO:0000256" key="2">
    <source>
        <dbReference type="ARBA" id="ARBA00022576"/>
    </source>
</evidence>
<dbReference type="EMBL" id="AP014924">
    <property type="protein sequence ID" value="BAS27583.1"/>
    <property type="molecule type" value="Genomic_DNA"/>
</dbReference>
<dbReference type="NCBIfam" id="NF006756">
    <property type="entry name" value="PRK09276.1"/>
    <property type="match status" value="1"/>
</dbReference>
<comment type="similarity">
    <text evidence="4">Belongs to the class-I pyridoxal-phosphate-dependent aminotransferase family.</text>
</comment>
<reference evidence="7" key="1">
    <citation type="submission" date="2015-07" db="EMBL/GenBank/DDBJ databases">
        <title>Complete genome sequence and phylogenetic analysis of Limnochorda pilosa.</title>
        <authorList>
            <person name="Watanabe M."/>
            <person name="Kojima H."/>
            <person name="Fukui M."/>
        </authorList>
    </citation>
    <scope>NUCLEOTIDE SEQUENCE [LARGE SCALE GENOMIC DNA]</scope>
    <source>
        <strain evidence="7">HC45</strain>
    </source>
</reference>
<dbReference type="Pfam" id="PF00155">
    <property type="entry name" value="Aminotran_1_2"/>
    <property type="match status" value="1"/>
</dbReference>
<evidence type="ECO:0000256" key="4">
    <source>
        <dbReference type="RuleBase" id="RU000481"/>
    </source>
</evidence>
<comment type="cofactor">
    <cofactor evidence="1 4">
        <name>pyridoxal 5'-phosphate</name>
        <dbReference type="ChEBI" id="CHEBI:597326"/>
    </cofactor>
</comment>
<dbReference type="InterPro" id="IPR015424">
    <property type="entry name" value="PyrdxlP-dep_Trfase"/>
</dbReference>
<gene>
    <name evidence="6" type="ORF">LIP_1737</name>
</gene>
<dbReference type="InterPro" id="IPR050881">
    <property type="entry name" value="LL-DAP_aminotransferase"/>
</dbReference>
<keyword evidence="7" id="KW-1185">Reference proteome</keyword>
<reference evidence="7" key="2">
    <citation type="journal article" date="2016" name="Int. J. Syst. Evol. Microbiol.">
        <title>Complete genome sequence and cell structure of Limnochorda pilosa, a Gram-negative spore-former within the phylum Firmicutes.</title>
        <authorList>
            <person name="Watanabe M."/>
            <person name="Kojima H."/>
            <person name="Fukui M."/>
        </authorList>
    </citation>
    <scope>NUCLEOTIDE SEQUENCE [LARGE SCALE GENOMIC DNA]</scope>
    <source>
        <strain evidence="7">HC45</strain>
    </source>
</reference>
<evidence type="ECO:0000259" key="5">
    <source>
        <dbReference type="Pfam" id="PF00155"/>
    </source>
</evidence>
<protein>
    <recommendedName>
        <fullName evidence="4">Aminotransferase</fullName>
        <ecNumber evidence="4">2.6.1.-</ecNumber>
    </recommendedName>
</protein>
<evidence type="ECO:0000256" key="1">
    <source>
        <dbReference type="ARBA" id="ARBA00001933"/>
    </source>
</evidence>
<dbReference type="CDD" id="cd00609">
    <property type="entry name" value="AAT_like"/>
    <property type="match status" value="1"/>
</dbReference>
<dbReference type="PANTHER" id="PTHR42832">
    <property type="entry name" value="AMINO ACID AMINOTRANSFERASE"/>
    <property type="match status" value="1"/>
</dbReference>
<dbReference type="RefSeq" id="WP_068136644.1">
    <property type="nucleotide sequence ID" value="NZ_AP014924.1"/>
</dbReference>
<dbReference type="EC" id="2.6.1.-" evidence="4"/>
<organism evidence="6 7">
    <name type="scientific">Limnochorda pilosa</name>
    <dbReference type="NCBI Taxonomy" id="1555112"/>
    <lineage>
        <taxon>Bacteria</taxon>
        <taxon>Bacillati</taxon>
        <taxon>Bacillota</taxon>
        <taxon>Limnochordia</taxon>
        <taxon>Limnochordales</taxon>
        <taxon>Limnochordaceae</taxon>
        <taxon>Limnochorda</taxon>
    </lineage>
</organism>
<dbReference type="OrthoDB" id="9802328at2"/>
<dbReference type="InterPro" id="IPR004838">
    <property type="entry name" value="NHTrfase_class1_PyrdxlP-BS"/>
</dbReference>
<sequence>MHQAERLKQLPPYLFARLDRKVAEARKRGVDVISFGIGDPDRPTPEPVVRRLQEAATEPAFHRYPPYEGSARLRQAAARFMERRFGVGLDPDREVLALIGSKEGVAHLPLALVDPGSVVLVPEPGYPVYAAGAILAGGEPYPLPLHAERGYLPDLTSVPQEVLARTRLLWLNYPNNPTGATASPAFFAEAVALARRYDFLVAHDAAYSEVAFDGYRAPSILQVEGARDVALEIHSLSKTFNMTGWRLGWACGAPQAVEALAQLKSNLDSGAFLAVQEAGAEALDRWEELAEPVRAVYQDRRDLACRRLRELGWPVEPPKATFYLWIPTPPGVSSAAFAERVLEETGVVVTPGSGYGPAAEGNVRLSLCLEAGRIDEAFDRWARAGIRFR</sequence>
<proteinExistence type="inferred from homology"/>
<evidence type="ECO:0000313" key="7">
    <source>
        <dbReference type="Proteomes" id="UP000065807"/>
    </source>
</evidence>
<dbReference type="PATRIC" id="fig|1555112.3.peg.1771"/>
<dbReference type="InterPro" id="IPR004839">
    <property type="entry name" value="Aminotransferase_I/II_large"/>
</dbReference>
<dbReference type="PROSITE" id="PS00105">
    <property type="entry name" value="AA_TRANSFER_CLASS_1"/>
    <property type="match status" value="1"/>
</dbReference>
<dbReference type="KEGG" id="lpil:LIP_1737"/>
<dbReference type="SUPFAM" id="SSF53383">
    <property type="entry name" value="PLP-dependent transferases"/>
    <property type="match status" value="1"/>
</dbReference>
<dbReference type="InterPro" id="IPR015421">
    <property type="entry name" value="PyrdxlP-dep_Trfase_major"/>
</dbReference>
<dbReference type="Proteomes" id="UP000065807">
    <property type="component" value="Chromosome"/>
</dbReference>
<dbReference type="STRING" id="1555112.LIP_1737"/>
<name>A0A0K2SKE0_LIMPI</name>
<feature type="domain" description="Aminotransferase class I/classII large" evidence="5">
    <location>
        <begin position="31"/>
        <end position="379"/>
    </location>
</feature>
<evidence type="ECO:0000256" key="3">
    <source>
        <dbReference type="ARBA" id="ARBA00022679"/>
    </source>
</evidence>
<dbReference type="Gene3D" id="3.40.640.10">
    <property type="entry name" value="Type I PLP-dependent aspartate aminotransferase-like (Major domain)"/>
    <property type="match status" value="1"/>
</dbReference>
<keyword evidence="3 4" id="KW-0808">Transferase</keyword>
<dbReference type="Gene3D" id="3.90.1150.10">
    <property type="entry name" value="Aspartate Aminotransferase, domain 1"/>
    <property type="match status" value="1"/>
</dbReference>
<accession>A0A0K2SKE0</accession>
<dbReference type="InterPro" id="IPR015422">
    <property type="entry name" value="PyrdxlP-dep_Trfase_small"/>
</dbReference>
<keyword evidence="2 4" id="KW-0032">Aminotransferase</keyword>
<evidence type="ECO:0000313" key="6">
    <source>
        <dbReference type="EMBL" id="BAS27583.1"/>
    </source>
</evidence>